<protein>
    <submittedName>
        <fullName evidence="2">Uncharacterized protein</fullName>
    </submittedName>
</protein>
<dbReference type="Proteomes" id="UP000479710">
    <property type="component" value="Unassembled WGS sequence"/>
</dbReference>
<reference evidence="2 3" key="1">
    <citation type="submission" date="2019-11" db="EMBL/GenBank/DDBJ databases">
        <title>Whole genome sequence of Oryza granulata.</title>
        <authorList>
            <person name="Li W."/>
        </authorList>
    </citation>
    <scope>NUCLEOTIDE SEQUENCE [LARGE SCALE GENOMIC DNA]</scope>
    <source>
        <strain evidence="3">cv. Menghai</strain>
        <tissue evidence="2">Leaf</tissue>
    </source>
</reference>
<gene>
    <name evidence="2" type="ORF">E2562_009835</name>
</gene>
<evidence type="ECO:0000313" key="3">
    <source>
        <dbReference type="Proteomes" id="UP000479710"/>
    </source>
</evidence>
<sequence>MGQHCKDNDGDGAWQGMERPCGGSERSRGDGGPWPGSSSTCHSDQRPQDITAMAGQRFLARCGWRDTDVTAQLVQFAASTRQDASCNVRL</sequence>
<evidence type="ECO:0000313" key="2">
    <source>
        <dbReference type="EMBL" id="KAF0891406.1"/>
    </source>
</evidence>
<keyword evidence="3" id="KW-1185">Reference proteome</keyword>
<evidence type="ECO:0000256" key="1">
    <source>
        <dbReference type="SAM" id="MobiDB-lite"/>
    </source>
</evidence>
<feature type="region of interest" description="Disordered" evidence="1">
    <location>
        <begin position="1"/>
        <end position="49"/>
    </location>
</feature>
<proteinExistence type="predicted"/>
<comment type="caution">
    <text evidence="2">The sequence shown here is derived from an EMBL/GenBank/DDBJ whole genome shotgun (WGS) entry which is preliminary data.</text>
</comment>
<dbReference type="AlphaFoldDB" id="A0A6G1BU35"/>
<name>A0A6G1BU35_9ORYZ</name>
<organism evidence="2 3">
    <name type="scientific">Oryza meyeriana var. granulata</name>
    <dbReference type="NCBI Taxonomy" id="110450"/>
    <lineage>
        <taxon>Eukaryota</taxon>
        <taxon>Viridiplantae</taxon>
        <taxon>Streptophyta</taxon>
        <taxon>Embryophyta</taxon>
        <taxon>Tracheophyta</taxon>
        <taxon>Spermatophyta</taxon>
        <taxon>Magnoliopsida</taxon>
        <taxon>Liliopsida</taxon>
        <taxon>Poales</taxon>
        <taxon>Poaceae</taxon>
        <taxon>BOP clade</taxon>
        <taxon>Oryzoideae</taxon>
        <taxon>Oryzeae</taxon>
        <taxon>Oryzinae</taxon>
        <taxon>Oryza</taxon>
        <taxon>Oryza meyeriana</taxon>
    </lineage>
</organism>
<accession>A0A6G1BU35</accession>
<dbReference type="EMBL" id="SPHZ02000011">
    <property type="protein sequence ID" value="KAF0891406.1"/>
    <property type="molecule type" value="Genomic_DNA"/>
</dbReference>